<dbReference type="SUPFAM" id="SSF52374">
    <property type="entry name" value="Nucleotidylyl transferase"/>
    <property type="match status" value="1"/>
</dbReference>
<evidence type="ECO:0000256" key="15">
    <source>
        <dbReference type="PIRNR" id="PIRNR004491"/>
    </source>
</evidence>
<dbReference type="InterPro" id="IPR015865">
    <property type="entry name" value="Riboflavin_kinase_bac/euk"/>
</dbReference>
<evidence type="ECO:0000256" key="8">
    <source>
        <dbReference type="ARBA" id="ARBA00022741"/>
    </source>
</evidence>
<dbReference type="GO" id="GO:0008531">
    <property type="term" value="F:riboflavin kinase activity"/>
    <property type="evidence" value="ECO:0007669"/>
    <property type="project" value="UniProtKB-UniRule"/>
</dbReference>
<evidence type="ECO:0000256" key="5">
    <source>
        <dbReference type="ARBA" id="ARBA00022643"/>
    </source>
</evidence>
<keyword evidence="4 15" id="KW-0285">Flavoprotein</keyword>
<evidence type="ECO:0000259" key="16">
    <source>
        <dbReference type="SMART" id="SM00904"/>
    </source>
</evidence>
<dbReference type="UniPathway" id="UPA00276">
    <property type="reaction ID" value="UER00406"/>
</dbReference>
<gene>
    <name evidence="17" type="ORF">GFC01_09300</name>
</gene>
<dbReference type="GO" id="GO:0009398">
    <property type="term" value="P:FMN biosynthetic process"/>
    <property type="evidence" value="ECO:0007669"/>
    <property type="project" value="UniProtKB-UniRule"/>
</dbReference>
<evidence type="ECO:0000256" key="9">
    <source>
        <dbReference type="ARBA" id="ARBA00022777"/>
    </source>
</evidence>
<dbReference type="RefSeq" id="WP_341473870.1">
    <property type="nucleotide sequence ID" value="NZ_WHYR01000022.1"/>
</dbReference>
<dbReference type="PIRSF" id="PIRSF004491">
    <property type="entry name" value="FAD_Synth"/>
    <property type="match status" value="1"/>
</dbReference>
<keyword evidence="5 15" id="KW-0288">FMN</keyword>
<dbReference type="Pfam" id="PF01687">
    <property type="entry name" value="Flavokinase"/>
    <property type="match status" value="1"/>
</dbReference>
<evidence type="ECO:0000256" key="2">
    <source>
        <dbReference type="ARBA" id="ARBA00004726"/>
    </source>
</evidence>
<dbReference type="Gene3D" id="3.40.50.620">
    <property type="entry name" value="HUPs"/>
    <property type="match status" value="1"/>
</dbReference>
<dbReference type="UniPathway" id="UPA00277">
    <property type="reaction ID" value="UER00407"/>
</dbReference>
<dbReference type="PANTHER" id="PTHR22749:SF6">
    <property type="entry name" value="RIBOFLAVIN KINASE"/>
    <property type="match status" value="1"/>
</dbReference>
<keyword evidence="7 15" id="KW-0548">Nucleotidyltransferase</keyword>
<comment type="caution">
    <text evidence="17">The sequence shown here is derived from an EMBL/GenBank/DDBJ whole genome shotgun (WGS) entry which is preliminary data.</text>
</comment>
<dbReference type="InterPro" id="IPR002606">
    <property type="entry name" value="Riboflavin_kinase_bac"/>
</dbReference>
<evidence type="ECO:0000313" key="18">
    <source>
        <dbReference type="Proteomes" id="UP000441717"/>
    </source>
</evidence>
<evidence type="ECO:0000256" key="13">
    <source>
        <dbReference type="ARBA" id="ARBA00047880"/>
    </source>
</evidence>
<comment type="pathway">
    <text evidence="2 15">Cofactor biosynthesis; FAD biosynthesis; FAD from FMN: step 1/1.</text>
</comment>
<evidence type="ECO:0000256" key="10">
    <source>
        <dbReference type="ARBA" id="ARBA00022827"/>
    </source>
</evidence>
<dbReference type="NCBIfam" id="NF004162">
    <property type="entry name" value="PRK05627.1-5"/>
    <property type="match status" value="1"/>
</dbReference>
<evidence type="ECO:0000256" key="12">
    <source>
        <dbReference type="ARBA" id="ARBA00023268"/>
    </source>
</evidence>
<comment type="function">
    <text evidence="1">Catalyzes the phosphorylation of riboflavin to FMN followed by the adenylation of FMN to FAD.</text>
</comment>
<name>A0A6N7ISC0_9FIRM</name>
<dbReference type="AlphaFoldDB" id="A0A6N7ISC0"/>
<keyword evidence="8 15" id="KW-0547">Nucleotide-binding</keyword>
<keyword evidence="12" id="KW-0511">Multifunctional enzyme</keyword>
<keyword evidence="9 15" id="KW-0418">Kinase</keyword>
<reference evidence="17 18" key="1">
    <citation type="submission" date="2019-10" db="EMBL/GenBank/DDBJ databases">
        <title>Comparative genomics of sulfur disproportionating microorganisms.</title>
        <authorList>
            <person name="Ward L.M."/>
            <person name="Bertran E."/>
            <person name="Johnston D."/>
        </authorList>
    </citation>
    <scope>NUCLEOTIDE SEQUENCE [LARGE SCALE GENOMIC DNA]</scope>
    <source>
        <strain evidence="17 18">DSM 14055</strain>
    </source>
</reference>
<evidence type="ECO:0000256" key="7">
    <source>
        <dbReference type="ARBA" id="ARBA00022695"/>
    </source>
</evidence>
<dbReference type="InterPro" id="IPR023465">
    <property type="entry name" value="Riboflavin_kinase_dom_sf"/>
</dbReference>
<keyword evidence="18" id="KW-1185">Reference proteome</keyword>
<dbReference type="Gene3D" id="2.40.30.30">
    <property type="entry name" value="Riboflavin kinase-like"/>
    <property type="match status" value="1"/>
</dbReference>
<dbReference type="SMART" id="SM00904">
    <property type="entry name" value="Flavokinase"/>
    <property type="match status" value="1"/>
</dbReference>
<dbReference type="GO" id="GO:0003919">
    <property type="term" value="F:FMN adenylyltransferase activity"/>
    <property type="evidence" value="ECO:0007669"/>
    <property type="project" value="UniProtKB-UniRule"/>
</dbReference>
<dbReference type="Pfam" id="PF06574">
    <property type="entry name" value="FAD_syn"/>
    <property type="match status" value="1"/>
</dbReference>
<keyword evidence="10 15" id="KW-0274">FAD</keyword>
<dbReference type="FunFam" id="3.40.50.620:FF:000021">
    <property type="entry name" value="Riboflavin biosynthesis protein"/>
    <property type="match status" value="1"/>
</dbReference>
<organism evidence="17 18">
    <name type="scientific">Desulfofundulus thermobenzoicus</name>
    <dbReference type="NCBI Taxonomy" id="29376"/>
    <lineage>
        <taxon>Bacteria</taxon>
        <taxon>Bacillati</taxon>
        <taxon>Bacillota</taxon>
        <taxon>Clostridia</taxon>
        <taxon>Eubacteriales</taxon>
        <taxon>Peptococcaceae</taxon>
        <taxon>Desulfofundulus</taxon>
    </lineage>
</organism>
<evidence type="ECO:0000256" key="1">
    <source>
        <dbReference type="ARBA" id="ARBA00002121"/>
    </source>
</evidence>
<dbReference type="EC" id="2.7.7.2" evidence="15"/>
<evidence type="ECO:0000256" key="3">
    <source>
        <dbReference type="ARBA" id="ARBA00005201"/>
    </source>
</evidence>
<accession>A0A6N7ISC0</accession>
<dbReference type="NCBIfam" id="NF004160">
    <property type="entry name" value="PRK05627.1-3"/>
    <property type="match status" value="1"/>
</dbReference>
<sequence length="311" mass="34983">MKIYETWQGIKEKYPRLMVGLGNFDGVHLGHRQLIGKMVALARSEEATAAVFTFHPHPMTVLDPDDAPPLLLTPQAKEQMMARLGVEVMLRIPFTMEFARIGPREFIDGVLYRGLGASHIFVGYNYTFGFRGEGTPALLQKYSREYGYRVHVVPPVTVEGEVVSSTLIRKLLSEGDVARAAKFLGYYPFVESRVVAGDRRGGRLGFPTANLNPDEGLLIPANGVYAVEVAVDGDLFLGVANIGTRPTFFRGNSRRNIEVHLLDFRGDLYGRKIQVHFRRRLRAEKRFSSVDELVTQIQRDIETARLECARE</sequence>
<comment type="catalytic activity">
    <reaction evidence="14 15">
        <text>FMN + ATP + H(+) = FAD + diphosphate</text>
        <dbReference type="Rhea" id="RHEA:17237"/>
        <dbReference type="ChEBI" id="CHEBI:15378"/>
        <dbReference type="ChEBI" id="CHEBI:30616"/>
        <dbReference type="ChEBI" id="CHEBI:33019"/>
        <dbReference type="ChEBI" id="CHEBI:57692"/>
        <dbReference type="ChEBI" id="CHEBI:58210"/>
        <dbReference type="EC" id="2.7.7.2"/>
    </reaction>
</comment>
<evidence type="ECO:0000313" key="17">
    <source>
        <dbReference type="EMBL" id="MQL52453.1"/>
    </source>
</evidence>
<evidence type="ECO:0000256" key="14">
    <source>
        <dbReference type="ARBA" id="ARBA00049494"/>
    </source>
</evidence>
<dbReference type="GO" id="GO:0006747">
    <property type="term" value="P:FAD biosynthetic process"/>
    <property type="evidence" value="ECO:0007669"/>
    <property type="project" value="UniProtKB-UniRule"/>
</dbReference>
<dbReference type="FunFam" id="2.40.30.30:FF:000003">
    <property type="entry name" value="Riboflavin biosynthesis protein"/>
    <property type="match status" value="1"/>
</dbReference>
<comment type="similarity">
    <text evidence="15">Belongs to the ribF family.</text>
</comment>
<dbReference type="PANTHER" id="PTHR22749">
    <property type="entry name" value="RIBOFLAVIN KINASE/FMN ADENYLYLTRANSFERASE"/>
    <property type="match status" value="1"/>
</dbReference>
<dbReference type="GO" id="GO:0005524">
    <property type="term" value="F:ATP binding"/>
    <property type="evidence" value="ECO:0007669"/>
    <property type="project" value="UniProtKB-UniRule"/>
</dbReference>
<evidence type="ECO:0000256" key="11">
    <source>
        <dbReference type="ARBA" id="ARBA00022840"/>
    </source>
</evidence>
<protein>
    <recommendedName>
        <fullName evidence="15">Riboflavin biosynthesis protein</fullName>
    </recommendedName>
    <domain>
        <recommendedName>
            <fullName evidence="15">Riboflavin kinase</fullName>
            <ecNumber evidence="15">2.7.1.26</ecNumber>
        </recommendedName>
        <alternativeName>
            <fullName evidence="15">Flavokinase</fullName>
        </alternativeName>
    </domain>
    <domain>
        <recommendedName>
            <fullName evidence="15">FMN adenylyltransferase</fullName>
            <ecNumber evidence="15">2.7.7.2</ecNumber>
        </recommendedName>
        <alternativeName>
            <fullName evidence="15">FAD pyrophosphorylase</fullName>
        </alternativeName>
        <alternativeName>
            <fullName evidence="15">FAD synthase</fullName>
        </alternativeName>
    </domain>
</protein>
<evidence type="ECO:0000256" key="6">
    <source>
        <dbReference type="ARBA" id="ARBA00022679"/>
    </source>
</evidence>
<dbReference type="InterPro" id="IPR015864">
    <property type="entry name" value="FAD_synthase"/>
</dbReference>
<dbReference type="SUPFAM" id="SSF82114">
    <property type="entry name" value="Riboflavin kinase-like"/>
    <property type="match status" value="1"/>
</dbReference>
<dbReference type="EMBL" id="WHYR01000022">
    <property type="protein sequence ID" value="MQL52453.1"/>
    <property type="molecule type" value="Genomic_DNA"/>
</dbReference>
<comment type="pathway">
    <text evidence="3 15">Cofactor biosynthesis; FMN biosynthesis; FMN from riboflavin (ATP route): step 1/1.</text>
</comment>
<dbReference type="InterPro" id="IPR014729">
    <property type="entry name" value="Rossmann-like_a/b/a_fold"/>
</dbReference>
<evidence type="ECO:0000256" key="4">
    <source>
        <dbReference type="ARBA" id="ARBA00022630"/>
    </source>
</evidence>
<dbReference type="CDD" id="cd02064">
    <property type="entry name" value="FAD_synthetase_N"/>
    <property type="match status" value="1"/>
</dbReference>
<feature type="domain" description="Riboflavin kinase" evidence="16">
    <location>
        <begin position="183"/>
        <end position="307"/>
    </location>
</feature>
<comment type="catalytic activity">
    <reaction evidence="13 15">
        <text>riboflavin + ATP = FMN + ADP + H(+)</text>
        <dbReference type="Rhea" id="RHEA:14357"/>
        <dbReference type="ChEBI" id="CHEBI:15378"/>
        <dbReference type="ChEBI" id="CHEBI:30616"/>
        <dbReference type="ChEBI" id="CHEBI:57986"/>
        <dbReference type="ChEBI" id="CHEBI:58210"/>
        <dbReference type="ChEBI" id="CHEBI:456216"/>
        <dbReference type="EC" id="2.7.1.26"/>
    </reaction>
</comment>
<dbReference type="NCBIfam" id="TIGR00083">
    <property type="entry name" value="ribF"/>
    <property type="match status" value="1"/>
</dbReference>
<keyword evidence="6 15" id="KW-0808">Transferase</keyword>
<dbReference type="InterPro" id="IPR023468">
    <property type="entry name" value="Riboflavin_kinase"/>
</dbReference>
<proteinExistence type="inferred from homology"/>
<dbReference type="Proteomes" id="UP000441717">
    <property type="component" value="Unassembled WGS sequence"/>
</dbReference>
<dbReference type="EC" id="2.7.1.26" evidence="15"/>
<dbReference type="GO" id="GO:0009231">
    <property type="term" value="P:riboflavin biosynthetic process"/>
    <property type="evidence" value="ECO:0007669"/>
    <property type="project" value="InterPro"/>
</dbReference>
<keyword evidence="11 15" id="KW-0067">ATP-binding</keyword>